<organism evidence="1 2">
    <name type="scientific">Sunxiuqinia dokdonensis</name>
    <dbReference type="NCBI Taxonomy" id="1409788"/>
    <lineage>
        <taxon>Bacteria</taxon>
        <taxon>Pseudomonadati</taxon>
        <taxon>Bacteroidota</taxon>
        <taxon>Bacteroidia</taxon>
        <taxon>Marinilabiliales</taxon>
        <taxon>Prolixibacteraceae</taxon>
        <taxon>Sunxiuqinia</taxon>
    </lineage>
</organism>
<comment type="caution">
    <text evidence="1">The sequence shown here is derived from an EMBL/GenBank/DDBJ whole genome shotgun (WGS) entry which is preliminary data.</text>
</comment>
<evidence type="ECO:0000313" key="2">
    <source>
        <dbReference type="Proteomes" id="UP000036958"/>
    </source>
</evidence>
<dbReference type="RefSeq" id="WP_053181661.1">
    <property type="nucleotide sequence ID" value="NZ_LGIA01000111.1"/>
</dbReference>
<dbReference type="SUPFAM" id="SSF56784">
    <property type="entry name" value="HAD-like"/>
    <property type="match status" value="1"/>
</dbReference>
<dbReference type="GO" id="GO:0016787">
    <property type="term" value="F:hydrolase activity"/>
    <property type="evidence" value="ECO:0007669"/>
    <property type="project" value="UniProtKB-KW"/>
</dbReference>
<dbReference type="Proteomes" id="UP000036958">
    <property type="component" value="Unassembled WGS sequence"/>
</dbReference>
<dbReference type="NCBIfam" id="NF046079">
    <property type="entry name" value="HAD_phos_BT0820"/>
    <property type="match status" value="1"/>
</dbReference>
<dbReference type="InterPro" id="IPR023214">
    <property type="entry name" value="HAD_sf"/>
</dbReference>
<protein>
    <submittedName>
        <fullName evidence="1">Hydrolase</fullName>
    </submittedName>
</protein>
<dbReference type="PIRSF" id="PIRSF020079">
    <property type="entry name" value="UCP020079"/>
    <property type="match status" value="1"/>
</dbReference>
<dbReference type="STRING" id="1409788.NC99_16300"/>
<dbReference type="EMBL" id="LGIA01000111">
    <property type="protein sequence ID" value="KOH45552.1"/>
    <property type="molecule type" value="Genomic_DNA"/>
</dbReference>
<keyword evidence="2" id="KW-1185">Reference proteome</keyword>
<dbReference type="InterPro" id="IPR036412">
    <property type="entry name" value="HAD-like_sf"/>
</dbReference>
<gene>
    <name evidence="1" type="ORF">NC99_16300</name>
</gene>
<dbReference type="PATRIC" id="fig|1409788.3.peg.1683"/>
<keyword evidence="1" id="KW-0378">Hydrolase</keyword>
<proteinExistence type="predicted"/>
<dbReference type="OrthoDB" id="5431039at2"/>
<name>A0A0L8VBJ2_9BACT</name>
<dbReference type="AlphaFoldDB" id="A0A0L8VBJ2"/>
<sequence length="132" mass="15378">MIKPLTIAVDFDGTIVEHKFPAIGNELPFATHTLKTLQEKGHRLILWTYRCGQQLDDAVNFCKERGLEFYAINKNYPEEKMNDQISRKILADLYIDDRNIGGMPSWTEIYQLIHPEAAPKDQPSGSKWKWWK</sequence>
<reference evidence="2" key="1">
    <citation type="submission" date="2015-07" db="EMBL/GenBank/DDBJ databases">
        <title>Genome sequencing of Sunxiuqinia dokdonensis strain SK.</title>
        <authorList>
            <person name="Ahn S."/>
            <person name="Kim B.-C."/>
        </authorList>
    </citation>
    <scope>NUCLEOTIDE SEQUENCE [LARGE SCALE GENOMIC DNA]</scope>
    <source>
        <strain evidence="2">SK</strain>
    </source>
</reference>
<evidence type="ECO:0000313" key="1">
    <source>
        <dbReference type="EMBL" id="KOH45552.1"/>
    </source>
</evidence>
<dbReference type="Gene3D" id="3.40.50.1000">
    <property type="entry name" value="HAD superfamily/HAD-like"/>
    <property type="match status" value="1"/>
</dbReference>
<dbReference type="InterPro" id="IPR016769">
    <property type="entry name" value="Phage_SP01_Orf1"/>
</dbReference>
<accession>A0A0L8VBJ2</accession>